<keyword evidence="3" id="KW-1185">Reference proteome</keyword>
<evidence type="ECO:0000259" key="1">
    <source>
        <dbReference type="Pfam" id="PF05193"/>
    </source>
</evidence>
<dbReference type="GO" id="GO:0046872">
    <property type="term" value="F:metal ion binding"/>
    <property type="evidence" value="ECO:0007669"/>
    <property type="project" value="InterPro"/>
</dbReference>
<dbReference type="Gene3D" id="3.30.830.10">
    <property type="entry name" value="Metalloenzyme, LuxS/M16 peptidase-like"/>
    <property type="match status" value="4"/>
</dbReference>
<accession>A0A9Q3C320</accession>
<dbReference type="Proteomes" id="UP000765509">
    <property type="component" value="Unassembled WGS sequence"/>
</dbReference>
<dbReference type="EMBL" id="AVOT02004052">
    <property type="protein sequence ID" value="MBW0475305.1"/>
    <property type="molecule type" value="Genomic_DNA"/>
</dbReference>
<reference evidence="2" key="1">
    <citation type="submission" date="2021-03" db="EMBL/GenBank/DDBJ databases">
        <title>Draft genome sequence of rust myrtle Austropuccinia psidii MF-1, a brazilian biotype.</title>
        <authorList>
            <person name="Quecine M.C."/>
            <person name="Pachon D.M.R."/>
            <person name="Bonatelli M.L."/>
            <person name="Correr F.H."/>
            <person name="Franceschini L.M."/>
            <person name="Leite T.F."/>
            <person name="Margarido G.R.A."/>
            <person name="Almeida C.A."/>
            <person name="Ferrarezi J.A."/>
            <person name="Labate C.A."/>
        </authorList>
    </citation>
    <scope>NUCLEOTIDE SEQUENCE</scope>
    <source>
        <strain evidence="2">MF-1</strain>
    </source>
</reference>
<dbReference type="InterPro" id="IPR011249">
    <property type="entry name" value="Metalloenz_LuxS/M16"/>
</dbReference>
<dbReference type="InterPro" id="IPR007863">
    <property type="entry name" value="Peptidase_M16_C"/>
</dbReference>
<gene>
    <name evidence="2" type="ORF">O181_015020</name>
</gene>
<dbReference type="AlphaFoldDB" id="A0A9Q3C320"/>
<dbReference type="OrthoDB" id="4953at2759"/>
<evidence type="ECO:0000313" key="2">
    <source>
        <dbReference type="EMBL" id="MBW0475305.1"/>
    </source>
</evidence>
<comment type="caution">
    <text evidence="2">The sequence shown here is derived from an EMBL/GenBank/DDBJ whole genome shotgun (WGS) entry which is preliminary data.</text>
</comment>
<sequence>MPYFTRANGLRSNDECPRNVIPMGGTISKAFLTALIVLFAAASTSSLSPPTDYTNPKAQPSYAYTNTTSFSTTGNRFLNESLIPSSYGNFDRVVEPFVLDSASIRVVKWRSRQTGLSVVWAETESPLVNADFTVANEIFNDSGIPHTLDHLILRGSEKYPYSGILDKLATRSFGSGTTPGTTTIYTVYNLETAGPDGFLRLLPVYFDSIFNPTLTPEAFVTEIYHVNDQGEEGGVLFNELQSVENTSAQLMALCTQRALYPTTSAYRSDPLGLMQDIRVLTLDQIKKYQNTYYRPYNLQLTITGKLDPTALLSTLQHEVESSIIQHRQDHIPNHWKRPLLETQSKNSAVLQESKTLTVEFPSKDEAFGEVQISWVGPTANDTSFGCALDILQTYFSEPKISPLSKRFIEIDSPLFTSISFLPSDGGQYVLHAVLSSVPAEHLSTVGDSLRKALSEEADLIDMDYMNGLIQREILKTKQAFEVDPHGTLQPQIIFNFLYGKDNDLVAILNQLKFYEALATWTAQTWSTFMKKWLVEAPSLTVIGRPSAGLSEKLEADSKQRITENRNKHGTEGLKKLGDQLDKAQKLNNRPIPNRIMSQFPIPTSDSIQWNDVEVAQANNGHTSALQAFIDQKDPVSLPYFVQFNHIESRFLSIDIVLSPSNVPSELFPLLWVYIKSFFSLPIKRKDGSSLSYHEVVSELDKQTVEYAITPDSPIHDSIQIHMTVESSKYAAAIALLRDLLWGSTFDTERLRSTIMNDLQDIPSMKRDSSQVLQALYDEMVISSDESPLSSLNFLRLEETQPMVLNKLKSQPGVILKQMERLRSHLLRAPSIRISVSGNIRALEEPKTTWVKNFEQLKPSPLHKPLMVNATLGSEGIKPSGKATVTVMASSELNCAFHFAQGPQGFDHPDKAALAVAIRALNMHEGYLWKAIRATGLAYFAYVSSDLEIGHVRLEINSSPDNIKAFHESAKVINDIANRKLKLNDEILETAKSSVVYSTVASISTGQAAAFDAFSNVAFKGVSPEFSKSQVQTIMTVSVEDVIRVIRKYILALFDSKQSSAALACSATKADETVQSLHSMGYAVEKRAMTDKQ</sequence>
<dbReference type="FunFam" id="3.30.830.10:FF:000031">
    <property type="entry name" value="Putative zinc metalloprotease"/>
    <property type="match status" value="1"/>
</dbReference>
<proteinExistence type="predicted"/>
<protein>
    <recommendedName>
        <fullName evidence="1">Peptidase M16 C-terminal domain-containing protein</fullName>
    </recommendedName>
</protein>
<dbReference type="FunFam" id="3.30.830.10:FF:000015">
    <property type="entry name" value="Putative zinc metalloprotease"/>
    <property type="match status" value="1"/>
</dbReference>
<organism evidence="2 3">
    <name type="scientific">Austropuccinia psidii MF-1</name>
    <dbReference type="NCBI Taxonomy" id="1389203"/>
    <lineage>
        <taxon>Eukaryota</taxon>
        <taxon>Fungi</taxon>
        <taxon>Dikarya</taxon>
        <taxon>Basidiomycota</taxon>
        <taxon>Pucciniomycotina</taxon>
        <taxon>Pucciniomycetes</taxon>
        <taxon>Pucciniales</taxon>
        <taxon>Sphaerophragmiaceae</taxon>
        <taxon>Austropuccinia</taxon>
    </lineage>
</organism>
<dbReference type="PANTHER" id="PTHR43016">
    <property type="entry name" value="PRESEQUENCE PROTEASE"/>
    <property type="match status" value="1"/>
</dbReference>
<dbReference type="Pfam" id="PF05193">
    <property type="entry name" value="Peptidase_M16_C"/>
    <property type="match status" value="1"/>
</dbReference>
<dbReference type="PANTHER" id="PTHR43016:SF16">
    <property type="entry name" value="METALLOPROTEASE, PUTATIVE (AFU_ORTHOLOGUE AFUA_4G07610)-RELATED"/>
    <property type="match status" value="1"/>
</dbReference>
<dbReference type="SUPFAM" id="SSF63411">
    <property type="entry name" value="LuxS/MPP-like metallohydrolase"/>
    <property type="match status" value="4"/>
</dbReference>
<evidence type="ECO:0000313" key="3">
    <source>
        <dbReference type="Proteomes" id="UP000765509"/>
    </source>
</evidence>
<feature type="domain" description="Peptidase M16 C-terminal" evidence="1">
    <location>
        <begin position="280"/>
        <end position="461"/>
    </location>
</feature>
<name>A0A9Q3C320_9BASI</name>